<accession>A0AAW1KST7</accession>
<evidence type="ECO:0000313" key="2">
    <source>
        <dbReference type="Proteomes" id="UP001458880"/>
    </source>
</evidence>
<proteinExistence type="predicted"/>
<dbReference type="AlphaFoldDB" id="A0AAW1KST7"/>
<comment type="caution">
    <text evidence="1">The sequence shown here is derived from an EMBL/GenBank/DDBJ whole genome shotgun (WGS) entry which is preliminary data.</text>
</comment>
<protein>
    <submittedName>
        <fullName evidence="1">Uncharacterized protein</fullName>
    </submittedName>
</protein>
<keyword evidence="2" id="KW-1185">Reference proteome</keyword>
<sequence>MATGTRSLWLRRKVSRNCPKQIREKQRALTNAQHDEMWKILNRTRPPPPPPENIKINDFRMPRSQPVMYLGVRLDSRLSMKGHISNTIEKFTTARSAPGYVSRSSSRLEIVYERAHFQHHRKVYNSQERPLHAPVAEE</sequence>
<name>A0AAW1KST7_POPJA</name>
<dbReference type="Proteomes" id="UP001458880">
    <property type="component" value="Unassembled WGS sequence"/>
</dbReference>
<reference evidence="1 2" key="1">
    <citation type="journal article" date="2024" name="BMC Genomics">
        <title>De novo assembly and annotation of Popillia japonica's genome with initial clues to its potential as an invasive pest.</title>
        <authorList>
            <person name="Cucini C."/>
            <person name="Boschi S."/>
            <person name="Funari R."/>
            <person name="Cardaioli E."/>
            <person name="Iannotti N."/>
            <person name="Marturano G."/>
            <person name="Paoli F."/>
            <person name="Bruttini M."/>
            <person name="Carapelli A."/>
            <person name="Frati F."/>
            <person name="Nardi F."/>
        </authorList>
    </citation>
    <scope>NUCLEOTIDE SEQUENCE [LARGE SCALE GENOMIC DNA]</scope>
    <source>
        <strain evidence="1">DMR45628</strain>
    </source>
</reference>
<gene>
    <name evidence="1" type="ORF">QE152_g19252</name>
</gene>
<organism evidence="1 2">
    <name type="scientific">Popillia japonica</name>
    <name type="common">Japanese beetle</name>
    <dbReference type="NCBI Taxonomy" id="7064"/>
    <lineage>
        <taxon>Eukaryota</taxon>
        <taxon>Metazoa</taxon>
        <taxon>Ecdysozoa</taxon>
        <taxon>Arthropoda</taxon>
        <taxon>Hexapoda</taxon>
        <taxon>Insecta</taxon>
        <taxon>Pterygota</taxon>
        <taxon>Neoptera</taxon>
        <taxon>Endopterygota</taxon>
        <taxon>Coleoptera</taxon>
        <taxon>Polyphaga</taxon>
        <taxon>Scarabaeiformia</taxon>
        <taxon>Scarabaeidae</taxon>
        <taxon>Rutelinae</taxon>
        <taxon>Popillia</taxon>
    </lineage>
</organism>
<dbReference type="EMBL" id="JASPKY010000181">
    <property type="protein sequence ID" value="KAK9723319.1"/>
    <property type="molecule type" value="Genomic_DNA"/>
</dbReference>
<evidence type="ECO:0000313" key="1">
    <source>
        <dbReference type="EMBL" id="KAK9723319.1"/>
    </source>
</evidence>